<evidence type="ECO:0000313" key="1">
    <source>
        <dbReference type="EMBL" id="BAI64227.1"/>
    </source>
</evidence>
<dbReference type="AlphaFoldDB" id="D2NRF1"/>
<accession>D2NRF1</accession>
<name>D2NRF1_ROTMD</name>
<reference evidence="1 2" key="3">
    <citation type="journal article" date="2010" name="Sequencing">
        <title>Complete Genome Sequence of Rothia mucilaginosa DY-18: A Clinical Isolate with Dense Meshwork-Like Structures from a Persistent Apical Periodontitis Lesion.</title>
        <authorList>
            <person name="Yamane K."/>
            <person name="Nambu T."/>
            <person name="Yamanaka T."/>
            <person name="Mashimo C."/>
            <person name="Sugimori C."/>
            <person name="Leung K.-P."/>
            <person name="Fukushima H."/>
        </authorList>
    </citation>
    <scope>NUCLEOTIDE SEQUENCE [LARGE SCALE GENOMIC DNA]</scope>
    <source>
        <strain evidence="1 2">DY-18</strain>
    </source>
</reference>
<dbReference type="KEGG" id="rmu:RMDY18_03950"/>
<dbReference type="STRING" id="680646.RMDY18_03950"/>
<dbReference type="Proteomes" id="UP000001883">
    <property type="component" value="Chromosome"/>
</dbReference>
<dbReference type="EMBL" id="AP011540">
    <property type="protein sequence ID" value="BAI64227.1"/>
    <property type="molecule type" value="Genomic_DNA"/>
</dbReference>
<evidence type="ECO:0000313" key="2">
    <source>
        <dbReference type="Proteomes" id="UP000001883"/>
    </source>
</evidence>
<gene>
    <name evidence="1" type="ordered locus">RMDY18_03950</name>
</gene>
<reference evidence="1 2" key="2">
    <citation type="journal article" date="2010" name="J Osaka Dent Univ">
        <title>Isolation and identification of Rothia mucilaginosa from persistent apical periodontitis lesions.</title>
        <authorList>
            <person name="Yamane K."/>
            <person name="Yoshida M."/>
            <person name="Fujihira T."/>
            <person name="Baba T."/>
            <person name="Tsuji N."/>
            <person name="Hayashi H."/>
            <person name="Sugimori C."/>
            <person name="Yamanaka T."/>
            <person name="Mashimo C."/>
            <person name="Nambu T."/>
            <person name="Kawai H."/>
            <person name="Fukushima H."/>
        </authorList>
    </citation>
    <scope>NUCLEOTIDE SEQUENCE [LARGE SCALE GENOMIC DNA]</scope>
    <source>
        <strain evidence="1 2">DY-18</strain>
    </source>
</reference>
<dbReference type="HOGENOM" id="CLU_2059670_0_0_11"/>
<organism evidence="1 2">
    <name type="scientific">Rothia mucilaginosa (strain DY-18)</name>
    <name type="common">Stomatococcus mucilaginosus</name>
    <dbReference type="NCBI Taxonomy" id="680646"/>
    <lineage>
        <taxon>Bacteria</taxon>
        <taxon>Bacillati</taxon>
        <taxon>Actinomycetota</taxon>
        <taxon>Actinomycetes</taxon>
        <taxon>Micrococcales</taxon>
        <taxon>Micrococcaceae</taxon>
        <taxon>Rothia</taxon>
    </lineage>
</organism>
<protein>
    <submittedName>
        <fullName evidence="1">Pyridoxal phosphate biosynthesis protein</fullName>
    </submittedName>
</protein>
<keyword evidence="2" id="KW-1185">Reference proteome</keyword>
<proteinExistence type="predicted"/>
<sequence>MLQIAARLLHGAHVTGNLTLQVTANATETCHQRRFRQGDTDTVKERRLSIFLVQVKVNIVVVRLAEALSLRNIFGLSAQRGMQVNEEQGLQVVSFLARVCVRCRQVMNGHISIVLFLGW</sequence>
<reference evidence="2" key="1">
    <citation type="submission" date="2009-07" db="EMBL/GenBank/DDBJ databases">
        <title>Complete genome sequence of Rothia mucilaginosa DJ.</title>
        <authorList>
            <person name="Yamane K."/>
            <person name="Nambu T."/>
            <person name="Mashimo C."/>
            <person name="Sugimori C."/>
            <person name="Yamanaka T."/>
            <person name="Leung K."/>
            <person name="Fukushima H."/>
        </authorList>
    </citation>
    <scope>NUCLEOTIDE SEQUENCE [LARGE SCALE GENOMIC DNA]</scope>
    <source>
        <strain evidence="2">DY-18</strain>
    </source>
</reference>